<sequence>MESVIKVYLNNKDHYNLLNLVVNIIVNHVQMEDLMNLLSSPIEDNSLEFINSSIIYDKLALLMIKILLEELEDTDYEQALRIVTKNNILSIIEYNINLLIVNVNDDYSNITDLLFDIITKFLNFNSFLFPFLIKLMTVDEVNFKYTDPIINIFYTILDDNGKLDYNSRYLLERYFNPTTILPNHDNIDVSFVDDTFVVKYIQHLIDNKDIEELSKLSLFYSVLLDKSNKLMLNKIFLNEDVSMNLTFLLSIMDIPLVPVEEEQFSLNLLSFWNDLVDNLIINNNKQYNETLYKLMMIYFKKMTLQNYSNNVEFLSFRDDAIELIKNIWSLVGNEILYDLLNEVLSLNIELDCFSFENYINITNNLLNFDEKVNLLLAANNYNIINKVIESMKMICSSDNNLSILMLKTLTSFLSNLHEFLNANVEILNDIINTLLDLIFNHRVGLQIERTLLMLLSQLVKKCGSNLHSFRSTFELILSNTLKSENIYTDNLIVTMNYLYGCLLSSSQVSELFNDSLNGDHYLELRCQMLDNANNYLSIVASPLNNNNNKLILKCMKGFFEGLCNQDKGELELNFDNINGSLMANNYLEKSLNISKSLLTLLNESFLLNQETNPEIVKAWFDMIIFIINNSIFHFELNNVLQLLSNKLYKSNLIENGRIYIHVILTFESLVKKGRINTLRDFKMTYNTLIINSLYNKNNLVNIIRKDIDLVESYYNLLTLTLTDHWCVLIPSNSDYDLDDDISAFVIIQSVKDYQKYNEKFILLSITKYLVKLFNNKKYNTYQSKIINDIFISDGNYLSYSNIIKISFIKVLNTNGDFDFIVELVRNIINKHRLHYKKWFDLMISDGAFVEQCLMFNKDINFINKINIMLIKKIQVCNGSRKIISVVNDWYKELSH</sequence>
<accession>A0A1L0FIT4</accession>
<dbReference type="EMBL" id="FQNF01000025">
    <property type="protein sequence ID" value="SGZ39518.1"/>
    <property type="molecule type" value="Genomic_DNA"/>
</dbReference>
<evidence type="ECO:0008006" key="3">
    <source>
        <dbReference type="Google" id="ProtNLM"/>
    </source>
</evidence>
<dbReference type="AlphaFoldDB" id="A0A1L0FIT4"/>
<dbReference type="Gene3D" id="1.25.10.10">
    <property type="entry name" value="Leucine-rich Repeat Variant"/>
    <property type="match status" value="1"/>
</dbReference>
<keyword evidence="2" id="KW-1185">Reference proteome</keyword>
<reference evidence="2" key="1">
    <citation type="submission" date="2016-11" db="EMBL/GenBank/DDBJ databases">
        <authorList>
            <person name="Guldener U."/>
        </authorList>
    </citation>
    <scope>NUCLEOTIDE SEQUENCE [LARGE SCALE GENOMIC DNA]</scope>
</reference>
<evidence type="ECO:0000313" key="1">
    <source>
        <dbReference type="EMBL" id="SGZ39518.1"/>
    </source>
</evidence>
<dbReference type="InterPro" id="IPR011989">
    <property type="entry name" value="ARM-like"/>
</dbReference>
<dbReference type="Proteomes" id="UP000183365">
    <property type="component" value="Unassembled WGS sequence"/>
</dbReference>
<evidence type="ECO:0000313" key="2">
    <source>
        <dbReference type="Proteomes" id="UP000183365"/>
    </source>
</evidence>
<dbReference type="VEuPathDB" id="FungiDB:HGUI_01718"/>
<organism evidence="1 2">
    <name type="scientific">Hanseniaspora guilliermondii</name>
    <dbReference type="NCBI Taxonomy" id="56406"/>
    <lineage>
        <taxon>Eukaryota</taxon>
        <taxon>Fungi</taxon>
        <taxon>Dikarya</taxon>
        <taxon>Ascomycota</taxon>
        <taxon>Saccharomycotina</taxon>
        <taxon>Saccharomycetes</taxon>
        <taxon>Saccharomycodales</taxon>
        <taxon>Saccharomycodaceae</taxon>
        <taxon>Hanseniaspora</taxon>
    </lineage>
</organism>
<proteinExistence type="predicted"/>
<protein>
    <recommendedName>
        <fullName evidence="3">Nucleolar pre-ribosomal-associated protein 1 C-terminal domain-containing protein</fullName>
    </recommendedName>
</protein>
<gene>
    <name evidence="1" type="ORF">HGUI_01718</name>
</gene>
<dbReference type="OrthoDB" id="2016913at2759"/>
<name>A0A1L0FIT4_9ASCO</name>